<feature type="region of interest" description="Disordered" evidence="1">
    <location>
        <begin position="155"/>
        <end position="177"/>
    </location>
</feature>
<gene>
    <name evidence="2" type="ORF">CSSPJE1EN2_LOCUS2674</name>
</gene>
<organism evidence="2 3">
    <name type="scientific">Sphagnum jensenii</name>
    <dbReference type="NCBI Taxonomy" id="128206"/>
    <lineage>
        <taxon>Eukaryota</taxon>
        <taxon>Viridiplantae</taxon>
        <taxon>Streptophyta</taxon>
        <taxon>Embryophyta</taxon>
        <taxon>Bryophyta</taxon>
        <taxon>Sphagnophytina</taxon>
        <taxon>Sphagnopsida</taxon>
        <taxon>Sphagnales</taxon>
        <taxon>Sphagnaceae</taxon>
        <taxon>Sphagnum</taxon>
    </lineage>
</organism>
<proteinExistence type="predicted"/>
<dbReference type="Proteomes" id="UP001497522">
    <property type="component" value="Chromosome 10"/>
</dbReference>
<reference evidence="2" key="1">
    <citation type="submission" date="2024-03" db="EMBL/GenBank/DDBJ databases">
        <authorList>
            <consortium name="ELIXIR-Norway"/>
            <consortium name="Elixir Norway"/>
        </authorList>
    </citation>
    <scope>NUCLEOTIDE SEQUENCE</scope>
</reference>
<name>A0ABP1AB22_9BRYO</name>
<keyword evidence="3" id="KW-1185">Reference proteome</keyword>
<dbReference type="EMBL" id="OZ023711">
    <property type="protein sequence ID" value="CAK9859679.1"/>
    <property type="molecule type" value="Genomic_DNA"/>
</dbReference>
<feature type="region of interest" description="Disordered" evidence="1">
    <location>
        <begin position="56"/>
        <end position="80"/>
    </location>
</feature>
<evidence type="ECO:0000313" key="2">
    <source>
        <dbReference type="EMBL" id="CAK9859679.1"/>
    </source>
</evidence>
<sequence length="199" mass="22167">MSVEVLPLTTVNLLQNVHSKIQEKDVAVNTKGTSCGSMEAELEKLSLVCSDDVSEIVTDTDSEDSSTEEPQPVSELNGASEFGNTEFEDLILEEGPGQILQLTLQDQADEFMKEEVFDSDDYADWIQWVFDAEEQRACSKGAAVHVKVPVVLQAHRSTKEEKPPNRKASLPDCSDTSTRWGQIFQKFQIDRDLGGDREQ</sequence>
<evidence type="ECO:0000313" key="3">
    <source>
        <dbReference type="Proteomes" id="UP001497522"/>
    </source>
</evidence>
<evidence type="ECO:0000256" key="1">
    <source>
        <dbReference type="SAM" id="MobiDB-lite"/>
    </source>
</evidence>
<feature type="compositionally biased region" description="Acidic residues" evidence="1">
    <location>
        <begin position="56"/>
        <end position="67"/>
    </location>
</feature>
<accession>A0ABP1AB22</accession>
<protein>
    <submittedName>
        <fullName evidence="2">Uncharacterized protein</fullName>
    </submittedName>
</protein>